<sequence>MLRDILSPRDLLAGYEVVKRSLYSPLESWSSVGFTLNEATFGLLGASFDPKRDIRDLSGRVILITGGNTGLGKETVAQLARHNPSRIYLAARNETKASAAIASIQAQLSSTVDIRYLPLDLASFTSIRAAAEKFTSESDRLDLLILNAGTMANPATTTEEGFEIQFGTNHVGHFLLTKLLLPTLQRTVAADSAAADNTPSDVRIVAVASVASQAAPPLETMTSTEALLAVSTWTRYAASKAANIMFASELARRYPDILSVSVHPGVVASELYETAKSQSARAEVGIKAAMGLFFRSVRTGALTQLYVAGMPRERLTNGAYYIPIGQMSRCNRFVSDVDMAKALWEWTEQEIAKH</sequence>
<dbReference type="Gene3D" id="3.40.50.720">
    <property type="entry name" value="NAD(P)-binding Rossmann-like Domain"/>
    <property type="match status" value="1"/>
</dbReference>
<dbReference type="AlphaFoldDB" id="A0A1L9S7D7"/>
<evidence type="ECO:0000256" key="2">
    <source>
        <dbReference type="ARBA" id="ARBA00022857"/>
    </source>
</evidence>
<keyword evidence="2" id="KW-0521">NADP</keyword>
<name>A0A1L9S7D7_9EURO</name>
<dbReference type="OrthoDB" id="191139at2759"/>
<evidence type="ECO:0008006" key="7">
    <source>
        <dbReference type="Google" id="ProtNLM"/>
    </source>
</evidence>
<gene>
    <name evidence="5" type="ORF">ASPZODRAFT_74945</name>
</gene>
<evidence type="ECO:0000313" key="6">
    <source>
        <dbReference type="Proteomes" id="UP000184188"/>
    </source>
</evidence>
<dbReference type="STRING" id="1073090.A0A1L9S7D7"/>
<dbReference type="InterPro" id="IPR036291">
    <property type="entry name" value="NAD(P)-bd_dom_sf"/>
</dbReference>
<dbReference type="InterPro" id="IPR002347">
    <property type="entry name" value="SDR_fam"/>
</dbReference>
<accession>A0A1L9S7D7</accession>
<dbReference type="RefSeq" id="XP_022577576.1">
    <property type="nucleotide sequence ID" value="XM_022730005.1"/>
</dbReference>
<dbReference type="Proteomes" id="UP000184188">
    <property type="component" value="Unassembled WGS sequence"/>
</dbReference>
<evidence type="ECO:0000256" key="4">
    <source>
        <dbReference type="RuleBase" id="RU000363"/>
    </source>
</evidence>
<proteinExistence type="inferred from homology"/>
<protein>
    <recommendedName>
        <fullName evidence="7">Short-chain dehydrogenase/reductase family protein</fullName>
    </recommendedName>
</protein>
<evidence type="ECO:0000256" key="3">
    <source>
        <dbReference type="ARBA" id="ARBA00023002"/>
    </source>
</evidence>
<comment type="similarity">
    <text evidence="1 4">Belongs to the short-chain dehydrogenases/reductases (SDR) family.</text>
</comment>
<evidence type="ECO:0000313" key="5">
    <source>
        <dbReference type="EMBL" id="OJJ43066.1"/>
    </source>
</evidence>
<dbReference type="PRINTS" id="PR00081">
    <property type="entry name" value="GDHRDH"/>
</dbReference>
<dbReference type="GeneID" id="34616469"/>
<dbReference type="Pfam" id="PF00106">
    <property type="entry name" value="adh_short"/>
    <property type="match status" value="1"/>
</dbReference>
<reference evidence="6" key="1">
    <citation type="journal article" date="2017" name="Genome Biol.">
        <title>Comparative genomics reveals high biological diversity and specific adaptations in the industrially and medically important fungal genus Aspergillus.</title>
        <authorList>
            <person name="de Vries R.P."/>
            <person name="Riley R."/>
            <person name="Wiebenga A."/>
            <person name="Aguilar-Osorio G."/>
            <person name="Amillis S."/>
            <person name="Uchima C.A."/>
            <person name="Anderluh G."/>
            <person name="Asadollahi M."/>
            <person name="Askin M."/>
            <person name="Barry K."/>
            <person name="Battaglia E."/>
            <person name="Bayram O."/>
            <person name="Benocci T."/>
            <person name="Braus-Stromeyer S.A."/>
            <person name="Caldana C."/>
            <person name="Canovas D."/>
            <person name="Cerqueira G.C."/>
            <person name="Chen F."/>
            <person name="Chen W."/>
            <person name="Choi C."/>
            <person name="Clum A."/>
            <person name="Dos Santos R.A."/>
            <person name="Damasio A.R."/>
            <person name="Diallinas G."/>
            <person name="Emri T."/>
            <person name="Fekete E."/>
            <person name="Flipphi M."/>
            <person name="Freyberg S."/>
            <person name="Gallo A."/>
            <person name="Gournas C."/>
            <person name="Habgood R."/>
            <person name="Hainaut M."/>
            <person name="Harispe M.L."/>
            <person name="Henrissat B."/>
            <person name="Hilden K.S."/>
            <person name="Hope R."/>
            <person name="Hossain A."/>
            <person name="Karabika E."/>
            <person name="Karaffa L."/>
            <person name="Karanyi Z."/>
            <person name="Krasevec N."/>
            <person name="Kuo A."/>
            <person name="Kusch H."/>
            <person name="LaButti K."/>
            <person name="Lagendijk E.L."/>
            <person name="Lapidus A."/>
            <person name="Levasseur A."/>
            <person name="Lindquist E."/>
            <person name="Lipzen A."/>
            <person name="Logrieco A.F."/>
            <person name="MacCabe A."/>
            <person name="Maekelae M.R."/>
            <person name="Malavazi I."/>
            <person name="Melin P."/>
            <person name="Meyer V."/>
            <person name="Mielnichuk N."/>
            <person name="Miskei M."/>
            <person name="Molnar A.P."/>
            <person name="Mule G."/>
            <person name="Ngan C.Y."/>
            <person name="Orejas M."/>
            <person name="Orosz E."/>
            <person name="Ouedraogo J.P."/>
            <person name="Overkamp K.M."/>
            <person name="Park H.-S."/>
            <person name="Perrone G."/>
            <person name="Piumi F."/>
            <person name="Punt P.J."/>
            <person name="Ram A.F."/>
            <person name="Ramon A."/>
            <person name="Rauscher S."/>
            <person name="Record E."/>
            <person name="Riano-Pachon D.M."/>
            <person name="Robert V."/>
            <person name="Roehrig J."/>
            <person name="Ruller R."/>
            <person name="Salamov A."/>
            <person name="Salih N.S."/>
            <person name="Samson R.A."/>
            <person name="Sandor E."/>
            <person name="Sanguinetti M."/>
            <person name="Schuetze T."/>
            <person name="Sepcic K."/>
            <person name="Shelest E."/>
            <person name="Sherlock G."/>
            <person name="Sophianopoulou V."/>
            <person name="Squina F.M."/>
            <person name="Sun H."/>
            <person name="Susca A."/>
            <person name="Todd R.B."/>
            <person name="Tsang A."/>
            <person name="Unkles S.E."/>
            <person name="van de Wiele N."/>
            <person name="van Rossen-Uffink D."/>
            <person name="Oliveira J.V."/>
            <person name="Vesth T.C."/>
            <person name="Visser J."/>
            <person name="Yu J.-H."/>
            <person name="Zhou M."/>
            <person name="Andersen M.R."/>
            <person name="Archer D.B."/>
            <person name="Baker S.E."/>
            <person name="Benoit I."/>
            <person name="Brakhage A.A."/>
            <person name="Braus G.H."/>
            <person name="Fischer R."/>
            <person name="Frisvad J.C."/>
            <person name="Goldman G.H."/>
            <person name="Houbraken J."/>
            <person name="Oakley B."/>
            <person name="Pocsi I."/>
            <person name="Scazzocchio C."/>
            <person name="Seiboth B."/>
            <person name="vanKuyk P.A."/>
            <person name="Wortman J."/>
            <person name="Dyer P.S."/>
            <person name="Grigoriev I.V."/>
        </authorList>
    </citation>
    <scope>NUCLEOTIDE SEQUENCE [LARGE SCALE GENOMIC DNA]</scope>
    <source>
        <strain evidence="6">CBS 506.65</strain>
    </source>
</reference>
<dbReference type="PANTHER" id="PTHR24320">
    <property type="entry name" value="RETINOL DEHYDROGENASE"/>
    <property type="match status" value="1"/>
</dbReference>
<keyword evidence="6" id="KW-1185">Reference proteome</keyword>
<dbReference type="PRINTS" id="PR00080">
    <property type="entry name" value="SDRFAMILY"/>
</dbReference>
<organism evidence="5 6">
    <name type="scientific">Penicilliopsis zonata CBS 506.65</name>
    <dbReference type="NCBI Taxonomy" id="1073090"/>
    <lineage>
        <taxon>Eukaryota</taxon>
        <taxon>Fungi</taxon>
        <taxon>Dikarya</taxon>
        <taxon>Ascomycota</taxon>
        <taxon>Pezizomycotina</taxon>
        <taxon>Eurotiomycetes</taxon>
        <taxon>Eurotiomycetidae</taxon>
        <taxon>Eurotiales</taxon>
        <taxon>Aspergillaceae</taxon>
        <taxon>Penicilliopsis</taxon>
    </lineage>
</organism>
<dbReference type="GO" id="GO:0016491">
    <property type="term" value="F:oxidoreductase activity"/>
    <property type="evidence" value="ECO:0007669"/>
    <property type="project" value="UniProtKB-KW"/>
</dbReference>
<keyword evidence="3" id="KW-0560">Oxidoreductase</keyword>
<dbReference type="PANTHER" id="PTHR24320:SF282">
    <property type="entry name" value="WW DOMAIN-CONTAINING OXIDOREDUCTASE"/>
    <property type="match status" value="1"/>
</dbReference>
<dbReference type="SUPFAM" id="SSF51735">
    <property type="entry name" value="NAD(P)-binding Rossmann-fold domains"/>
    <property type="match status" value="1"/>
</dbReference>
<dbReference type="EMBL" id="KV878354">
    <property type="protein sequence ID" value="OJJ43066.1"/>
    <property type="molecule type" value="Genomic_DNA"/>
</dbReference>
<dbReference type="VEuPathDB" id="FungiDB:ASPZODRAFT_74945"/>
<evidence type="ECO:0000256" key="1">
    <source>
        <dbReference type="ARBA" id="ARBA00006484"/>
    </source>
</evidence>